<protein>
    <recommendedName>
        <fullName evidence="1">glutathione transferase</fullName>
        <ecNumber evidence="1">2.5.1.18</ecNumber>
    </recommendedName>
</protein>
<dbReference type="PANTHER" id="PTHR43900:SF3">
    <property type="entry name" value="GLUTATHIONE S-TRANSFERASE RHO"/>
    <property type="match status" value="1"/>
</dbReference>
<dbReference type="Proteomes" id="UP000284842">
    <property type="component" value="Unassembled WGS sequence"/>
</dbReference>
<evidence type="ECO:0000256" key="1">
    <source>
        <dbReference type="ARBA" id="ARBA00012452"/>
    </source>
</evidence>
<organism evidence="6 7">
    <name type="scientific">Panaeolus cyanescens</name>
    <dbReference type="NCBI Taxonomy" id="181874"/>
    <lineage>
        <taxon>Eukaryota</taxon>
        <taxon>Fungi</taxon>
        <taxon>Dikarya</taxon>
        <taxon>Basidiomycota</taxon>
        <taxon>Agaricomycotina</taxon>
        <taxon>Agaricomycetes</taxon>
        <taxon>Agaricomycetidae</taxon>
        <taxon>Agaricales</taxon>
        <taxon>Agaricineae</taxon>
        <taxon>Galeropsidaceae</taxon>
        <taxon>Panaeolus</taxon>
    </lineage>
</organism>
<dbReference type="GO" id="GO:0043295">
    <property type="term" value="F:glutathione binding"/>
    <property type="evidence" value="ECO:0007669"/>
    <property type="project" value="TreeGrafter"/>
</dbReference>
<sequence length="233" mass="26722">MVLKLYGLMTACTQLVYCILKEKEIPFEVVLVDMVGTAEHKSPAYLEKQPFGQVPYIDDDGFILYESRAICQYIEAKYPKSGNSLLPTDLQGLARFQQMAYAEAHHFYTPALAAVRESIYKPLYFKLPCNSEVYKQNIAELDTKLAVYDKILSKQKYIAGDVLTLADLFHLPYGMLIGWTGSDLMDKYPNVSRWFHELEERPSWKATLEYAKPMLPTKTEVLRQQVPELFPSA</sequence>
<dbReference type="FunCoup" id="A0A409VY66">
    <property type="interactions" value="141"/>
</dbReference>
<dbReference type="Gene3D" id="1.20.1050.10">
    <property type="match status" value="1"/>
</dbReference>
<dbReference type="InParanoid" id="A0A409VY66"/>
<dbReference type="InterPro" id="IPR004046">
    <property type="entry name" value="GST_C"/>
</dbReference>
<evidence type="ECO:0000259" key="5">
    <source>
        <dbReference type="PROSITE" id="PS50405"/>
    </source>
</evidence>
<dbReference type="InterPro" id="IPR040079">
    <property type="entry name" value="Glutathione_S-Trfase"/>
</dbReference>
<evidence type="ECO:0000256" key="2">
    <source>
        <dbReference type="ARBA" id="ARBA00022679"/>
    </source>
</evidence>
<proteinExistence type="predicted"/>
<dbReference type="SUPFAM" id="SSF47616">
    <property type="entry name" value="GST C-terminal domain-like"/>
    <property type="match status" value="1"/>
</dbReference>
<dbReference type="Gene3D" id="3.40.30.10">
    <property type="entry name" value="Glutaredoxin"/>
    <property type="match status" value="1"/>
</dbReference>
<evidence type="ECO:0000313" key="6">
    <source>
        <dbReference type="EMBL" id="PPQ71214.1"/>
    </source>
</evidence>
<keyword evidence="2" id="KW-0808">Transferase</keyword>
<dbReference type="AlphaFoldDB" id="A0A409VY66"/>
<dbReference type="InterPro" id="IPR004045">
    <property type="entry name" value="Glutathione_S-Trfase_N"/>
</dbReference>
<dbReference type="InterPro" id="IPR036249">
    <property type="entry name" value="Thioredoxin-like_sf"/>
</dbReference>
<name>A0A409VY66_9AGAR</name>
<dbReference type="GO" id="GO:0004364">
    <property type="term" value="F:glutathione transferase activity"/>
    <property type="evidence" value="ECO:0007669"/>
    <property type="project" value="UniProtKB-EC"/>
</dbReference>
<feature type="domain" description="GST N-terminal" evidence="4">
    <location>
        <begin position="1"/>
        <end position="82"/>
    </location>
</feature>
<reference evidence="6 7" key="1">
    <citation type="journal article" date="2018" name="Evol. Lett.">
        <title>Horizontal gene cluster transfer increased hallucinogenic mushroom diversity.</title>
        <authorList>
            <person name="Reynolds H.T."/>
            <person name="Vijayakumar V."/>
            <person name="Gluck-Thaler E."/>
            <person name="Korotkin H.B."/>
            <person name="Matheny P.B."/>
            <person name="Slot J.C."/>
        </authorList>
    </citation>
    <scope>NUCLEOTIDE SEQUENCE [LARGE SCALE GENOMIC DNA]</scope>
    <source>
        <strain evidence="6 7">2629</strain>
    </source>
</reference>
<dbReference type="Pfam" id="PF00043">
    <property type="entry name" value="GST_C"/>
    <property type="match status" value="1"/>
</dbReference>
<feature type="domain" description="GST C-terminal" evidence="5">
    <location>
        <begin position="89"/>
        <end position="229"/>
    </location>
</feature>
<evidence type="ECO:0000256" key="3">
    <source>
        <dbReference type="ARBA" id="ARBA00047960"/>
    </source>
</evidence>
<dbReference type="GO" id="GO:0006749">
    <property type="term" value="P:glutathione metabolic process"/>
    <property type="evidence" value="ECO:0007669"/>
    <property type="project" value="TreeGrafter"/>
</dbReference>
<dbReference type="PANTHER" id="PTHR43900">
    <property type="entry name" value="GLUTATHIONE S-TRANSFERASE RHO"/>
    <property type="match status" value="1"/>
</dbReference>
<dbReference type="EMBL" id="NHTK01005924">
    <property type="protein sequence ID" value="PPQ71214.1"/>
    <property type="molecule type" value="Genomic_DNA"/>
</dbReference>
<evidence type="ECO:0000259" key="4">
    <source>
        <dbReference type="PROSITE" id="PS50404"/>
    </source>
</evidence>
<accession>A0A409VY66</accession>
<dbReference type="FunFam" id="3.40.30.10:FF:000016">
    <property type="entry name" value="Glutathione S-transferase F2"/>
    <property type="match status" value="1"/>
</dbReference>
<keyword evidence="7" id="KW-1185">Reference proteome</keyword>
<gene>
    <name evidence="6" type="ORF">CVT24_009995</name>
</gene>
<dbReference type="Pfam" id="PF13417">
    <property type="entry name" value="GST_N_3"/>
    <property type="match status" value="1"/>
</dbReference>
<dbReference type="PROSITE" id="PS50405">
    <property type="entry name" value="GST_CTER"/>
    <property type="match status" value="1"/>
</dbReference>
<dbReference type="InterPro" id="IPR010987">
    <property type="entry name" value="Glutathione-S-Trfase_C-like"/>
</dbReference>
<dbReference type="EC" id="2.5.1.18" evidence="1"/>
<dbReference type="InterPro" id="IPR036282">
    <property type="entry name" value="Glutathione-S-Trfase_C_sf"/>
</dbReference>
<dbReference type="SUPFAM" id="SSF52833">
    <property type="entry name" value="Thioredoxin-like"/>
    <property type="match status" value="1"/>
</dbReference>
<dbReference type="SFLD" id="SFLDG00358">
    <property type="entry name" value="Main_(cytGST)"/>
    <property type="match status" value="1"/>
</dbReference>
<dbReference type="STRING" id="181874.A0A409VY66"/>
<dbReference type="SFLD" id="SFLDS00019">
    <property type="entry name" value="Glutathione_Transferase_(cytos"/>
    <property type="match status" value="1"/>
</dbReference>
<dbReference type="PROSITE" id="PS50404">
    <property type="entry name" value="GST_NTER"/>
    <property type="match status" value="1"/>
</dbReference>
<comment type="catalytic activity">
    <reaction evidence="3">
        <text>RX + glutathione = an S-substituted glutathione + a halide anion + H(+)</text>
        <dbReference type="Rhea" id="RHEA:16437"/>
        <dbReference type="ChEBI" id="CHEBI:15378"/>
        <dbReference type="ChEBI" id="CHEBI:16042"/>
        <dbReference type="ChEBI" id="CHEBI:17792"/>
        <dbReference type="ChEBI" id="CHEBI:57925"/>
        <dbReference type="ChEBI" id="CHEBI:90779"/>
        <dbReference type="EC" id="2.5.1.18"/>
    </reaction>
</comment>
<comment type="caution">
    <text evidence="6">The sequence shown here is derived from an EMBL/GenBank/DDBJ whole genome shotgun (WGS) entry which is preliminary data.</text>
</comment>
<dbReference type="OrthoDB" id="249703at2759"/>
<dbReference type="GO" id="GO:0005737">
    <property type="term" value="C:cytoplasm"/>
    <property type="evidence" value="ECO:0007669"/>
    <property type="project" value="TreeGrafter"/>
</dbReference>
<evidence type="ECO:0000313" key="7">
    <source>
        <dbReference type="Proteomes" id="UP000284842"/>
    </source>
</evidence>